<sequence>MQPDTYGARTLAELPTHPASYRRDAYRRTCLNMISTGVHKWGFVIYRCTYDNDELWNRYLTQLKGFYHADLVENRRAELLEQYLDCVVIEDRAALDNASRAECP</sequence>
<name>A0AA37LYC0_9PEZI</name>
<keyword evidence="2" id="KW-1185">Reference proteome</keyword>
<dbReference type="AlphaFoldDB" id="A0AA37LYC0"/>
<dbReference type="EMBL" id="BPPX01000033">
    <property type="protein sequence ID" value="GJC88496.1"/>
    <property type="molecule type" value="Genomic_DNA"/>
</dbReference>
<dbReference type="Proteomes" id="UP001055172">
    <property type="component" value="Unassembled WGS sequence"/>
</dbReference>
<reference evidence="1 2" key="1">
    <citation type="submission" date="2021-07" db="EMBL/GenBank/DDBJ databases">
        <title>Genome data of Colletotrichum spaethianum.</title>
        <authorList>
            <person name="Utami Y.D."/>
            <person name="Hiruma K."/>
        </authorList>
    </citation>
    <scope>NUCLEOTIDE SEQUENCE [LARGE SCALE GENOMIC DNA]</scope>
    <source>
        <strain evidence="1 2">MAFF 242679</strain>
    </source>
</reference>
<gene>
    <name evidence="1" type="ORF">ColLi_11334</name>
</gene>
<accession>A0AA37LYC0</accession>
<organism evidence="1 2">
    <name type="scientific">Colletotrichum liriopes</name>
    <dbReference type="NCBI Taxonomy" id="708192"/>
    <lineage>
        <taxon>Eukaryota</taxon>
        <taxon>Fungi</taxon>
        <taxon>Dikarya</taxon>
        <taxon>Ascomycota</taxon>
        <taxon>Pezizomycotina</taxon>
        <taxon>Sordariomycetes</taxon>
        <taxon>Hypocreomycetidae</taxon>
        <taxon>Glomerellales</taxon>
        <taxon>Glomerellaceae</taxon>
        <taxon>Colletotrichum</taxon>
        <taxon>Colletotrichum spaethianum species complex</taxon>
    </lineage>
</organism>
<evidence type="ECO:0000313" key="1">
    <source>
        <dbReference type="EMBL" id="GJC88496.1"/>
    </source>
</evidence>
<proteinExistence type="predicted"/>
<evidence type="ECO:0000313" key="2">
    <source>
        <dbReference type="Proteomes" id="UP001055172"/>
    </source>
</evidence>
<comment type="caution">
    <text evidence="1">The sequence shown here is derived from an EMBL/GenBank/DDBJ whole genome shotgun (WGS) entry which is preliminary data.</text>
</comment>
<protein>
    <submittedName>
        <fullName evidence="1">Uncharacterized protein</fullName>
    </submittedName>
</protein>